<evidence type="ECO:0000313" key="3">
    <source>
        <dbReference type="Proteomes" id="UP001267347"/>
    </source>
</evidence>
<keyword evidence="3" id="KW-1185">Reference proteome</keyword>
<proteinExistence type="predicted"/>
<evidence type="ECO:0000256" key="1">
    <source>
        <dbReference type="SAM" id="MobiDB-lite"/>
    </source>
</evidence>
<gene>
    <name evidence="2" type="primary">P</name>
</gene>
<reference evidence="2 3" key="1">
    <citation type="journal article" date="2022" name="bioRxiv">
        <title>In-depth study of tomato and weed viromes reveals undiscovered plant virus diversity in an agroecosystem.</title>
        <authorList>
            <person name="Rivarez M.P.S."/>
            <person name="Pecman A."/>
            <person name="Bacnik K."/>
            <person name="Maksimovic Carvalho Ferreira O."/>
            <person name="Vucurovic A."/>
            <person name="Seljak G."/>
            <person name="Mehle N."/>
            <person name="Gutierrez-Aguirre I."/>
            <person name="Ravnikar M."/>
            <person name="Kutnjak D."/>
        </authorList>
    </citation>
    <scope>NUCLEOTIDE SEQUENCE [LARGE SCALE GENOMIC DNA]</scope>
    <source>
        <strain evidence="2">BER20ST1</strain>
    </source>
</reference>
<evidence type="ECO:0000313" key="2">
    <source>
        <dbReference type="EMBL" id="UTQ50621.1"/>
    </source>
</evidence>
<organism evidence="2 3">
    <name type="scientific">Tomato alphanucleorhabdovirus 1</name>
    <dbReference type="NCBI Taxonomy" id="2950883"/>
    <lineage>
        <taxon>Viruses</taxon>
        <taxon>Riboviria</taxon>
        <taxon>Orthornavirae</taxon>
        <taxon>Negarnaviricota</taxon>
        <taxon>Haploviricotina</taxon>
        <taxon>Monjiviricetes</taxon>
        <taxon>Mononegavirales</taxon>
        <taxon>Rhabdoviridae</taxon>
        <taxon>Betarhabdovirinae</taxon>
        <taxon>Alphanucleorhabdovirus</taxon>
        <taxon>Alphanucleorhabdovirus lycopersici</taxon>
    </lineage>
</organism>
<sequence>MNKKLSRSEERAASKPYTRAEKRQKVSSPSPTSSPPKESKISPQAISDRINNSDKYEGVIPGSLQDFVPTSPEHPESPTTMPPIAPDQKMIQDILSQLKKDGASASYESVTTALERSNFQNTENSGLYESRAVLWYSAGYNDAIRSSEVLDSAYAKKQLPNISAGLLSSTNTLGEIVQKFDEVYKKYNQKTSVNDLNDTEIINFCLSAYEGKSQKEKASSIMMYLNSYIGYSSIYTDVSNPRLVEGTFMFMKTLDPIAIAVMTTLGEARGSMIVGDRVEKDKKSFSIHMGKRRV</sequence>
<protein>
    <submittedName>
        <fullName evidence="2">Phosphoprotein</fullName>
    </submittedName>
</protein>
<feature type="region of interest" description="Disordered" evidence="1">
    <location>
        <begin position="1"/>
        <end position="86"/>
    </location>
</feature>
<dbReference type="Proteomes" id="UP001267347">
    <property type="component" value="Segment"/>
</dbReference>
<name>A0AAE9SGV0_9RHAB</name>
<dbReference type="EMBL" id="OL472126">
    <property type="protein sequence ID" value="UTQ50621.1"/>
    <property type="molecule type" value="Viral_cRNA"/>
</dbReference>
<feature type="compositionally biased region" description="Basic and acidic residues" evidence="1">
    <location>
        <begin position="1"/>
        <end position="24"/>
    </location>
</feature>
<accession>A0AAE9SGV0</accession>